<name>Q54AU0_DICDI</name>
<organism evidence="2 3">
    <name type="scientific">Dictyostelium discoideum</name>
    <name type="common">Social amoeba</name>
    <dbReference type="NCBI Taxonomy" id="44689"/>
    <lineage>
        <taxon>Eukaryota</taxon>
        <taxon>Amoebozoa</taxon>
        <taxon>Evosea</taxon>
        <taxon>Eumycetozoa</taxon>
        <taxon>Dictyostelia</taxon>
        <taxon>Dictyosteliales</taxon>
        <taxon>Dictyosteliaceae</taxon>
        <taxon>Dictyostelium</taxon>
    </lineage>
</organism>
<dbReference type="dictyBase" id="DDB_G0294212"/>
<dbReference type="KEGG" id="ddi:DDB_G0294212"/>
<dbReference type="InParanoid" id="Q54AU0"/>
<comment type="caution">
    <text evidence="2">The sequence shown here is derived from an EMBL/GenBank/DDBJ whole genome shotgun (WGS) entry which is preliminary data.</text>
</comment>
<dbReference type="PaxDb" id="44689-DDB0215099"/>
<protein>
    <submittedName>
        <fullName evidence="2">Uncharacterized protein</fullName>
    </submittedName>
</protein>
<dbReference type="AlphaFoldDB" id="Q54AU0"/>
<dbReference type="Proteomes" id="UP000002195">
    <property type="component" value="Unassembled WGS sequence"/>
</dbReference>
<dbReference type="VEuPathDB" id="AmoebaDB:DDB_G0294212"/>
<sequence length="57" mass="6346">MNKTPTITTTTTTTPQIKKDLHENEQGKKELMDKLNECKSAYAILSSKGHALEGELK</sequence>
<feature type="region of interest" description="Disordered" evidence="1">
    <location>
        <begin position="1"/>
        <end position="23"/>
    </location>
</feature>
<dbReference type="EMBL" id="AAFI02000234">
    <property type="protein sequence ID" value="EAL60377.1"/>
    <property type="molecule type" value="Genomic_DNA"/>
</dbReference>
<evidence type="ECO:0000256" key="1">
    <source>
        <dbReference type="SAM" id="MobiDB-lite"/>
    </source>
</evidence>
<accession>Q54AU0</accession>
<evidence type="ECO:0000313" key="3">
    <source>
        <dbReference type="Proteomes" id="UP000002195"/>
    </source>
</evidence>
<keyword evidence="3" id="KW-1185">Reference proteome</keyword>
<reference evidence="2 3" key="1">
    <citation type="journal article" date="2005" name="Nature">
        <title>The genome of the social amoeba Dictyostelium discoideum.</title>
        <authorList>
            <consortium name="The Dictyostelium discoideum Sequencing Consortium"/>
            <person name="Eichinger L."/>
            <person name="Pachebat J.A."/>
            <person name="Glockner G."/>
            <person name="Rajandream M.A."/>
            <person name="Sucgang R."/>
            <person name="Berriman M."/>
            <person name="Song J."/>
            <person name="Olsen R."/>
            <person name="Szafranski K."/>
            <person name="Xu Q."/>
            <person name="Tunggal B."/>
            <person name="Kummerfeld S."/>
            <person name="Madera M."/>
            <person name="Konfortov B.A."/>
            <person name="Rivero F."/>
            <person name="Bankier A.T."/>
            <person name="Lehmann R."/>
            <person name="Hamlin N."/>
            <person name="Davies R."/>
            <person name="Gaudet P."/>
            <person name="Fey P."/>
            <person name="Pilcher K."/>
            <person name="Chen G."/>
            <person name="Saunders D."/>
            <person name="Sodergren E."/>
            <person name="Davis P."/>
            <person name="Kerhornou A."/>
            <person name="Nie X."/>
            <person name="Hall N."/>
            <person name="Anjard C."/>
            <person name="Hemphill L."/>
            <person name="Bason N."/>
            <person name="Farbrother P."/>
            <person name="Desany B."/>
            <person name="Just E."/>
            <person name="Morio T."/>
            <person name="Rost R."/>
            <person name="Churcher C."/>
            <person name="Cooper J."/>
            <person name="Haydock S."/>
            <person name="van Driessche N."/>
            <person name="Cronin A."/>
            <person name="Goodhead I."/>
            <person name="Muzny D."/>
            <person name="Mourier T."/>
            <person name="Pain A."/>
            <person name="Lu M."/>
            <person name="Harper D."/>
            <person name="Lindsay R."/>
            <person name="Hauser H."/>
            <person name="James K."/>
            <person name="Quiles M."/>
            <person name="Madan Babu M."/>
            <person name="Saito T."/>
            <person name="Buchrieser C."/>
            <person name="Wardroper A."/>
            <person name="Felder M."/>
            <person name="Thangavelu M."/>
            <person name="Johnson D."/>
            <person name="Knights A."/>
            <person name="Loulseged H."/>
            <person name="Mungall K."/>
            <person name="Oliver K."/>
            <person name="Price C."/>
            <person name="Quail M.A."/>
            <person name="Urushihara H."/>
            <person name="Hernandez J."/>
            <person name="Rabbinowitsch E."/>
            <person name="Steffen D."/>
            <person name="Sanders M."/>
            <person name="Ma J."/>
            <person name="Kohara Y."/>
            <person name="Sharp S."/>
            <person name="Simmonds M."/>
            <person name="Spiegler S."/>
            <person name="Tivey A."/>
            <person name="Sugano S."/>
            <person name="White B."/>
            <person name="Walker D."/>
            <person name="Woodward J."/>
            <person name="Winckler T."/>
            <person name="Tanaka Y."/>
            <person name="Shaulsky G."/>
            <person name="Schleicher M."/>
            <person name="Weinstock G."/>
            <person name="Rosenthal A."/>
            <person name="Cox E.C."/>
            <person name="Chisholm R.L."/>
            <person name="Gibbs R."/>
            <person name="Loomis W.F."/>
            <person name="Platzer M."/>
            <person name="Kay R.R."/>
            <person name="Williams J."/>
            <person name="Dear P.H."/>
            <person name="Noegel A.A."/>
            <person name="Barrell B."/>
            <person name="Kuspa A."/>
        </authorList>
    </citation>
    <scope>NUCLEOTIDE SEQUENCE [LARGE SCALE GENOMIC DNA]</scope>
    <source>
        <strain evidence="2 3">AX4</strain>
    </source>
</reference>
<dbReference type="RefSeq" id="XP_628790.1">
    <property type="nucleotide sequence ID" value="XM_628788.1"/>
</dbReference>
<dbReference type="GeneID" id="3385454"/>
<proteinExistence type="predicted"/>
<gene>
    <name evidence="2" type="ORF">DDB_G0294212</name>
</gene>
<dbReference type="SMR" id="Q54AU0"/>
<feature type="compositionally biased region" description="Low complexity" evidence="1">
    <location>
        <begin position="1"/>
        <end position="15"/>
    </location>
</feature>
<evidence type="ECO:0000313" key="2">
    <source>
        <dbReference type="EMBL" id="EAL60377.1"/>
    </source>
</evidence>
<dbReference type="HOGENOM" id="CLU_3000429_0_0_1"/>